<feature type="transmembrane region" description="Helical" evidence="8">
    <location>
        <begin position="164"/>
        <end position="182"/>
    </location>
</feature>
<dbReference type="CDD" id="cd06261">
    <property type="entry name" value="TM_PBP2"/>
    <property type="match status" value="1"/>
</dbReference>
<evidence type="ECO:0000256" key="6">
    <source>
        <dbReference type="ARBA" id="ARBA00022989"/>
    </source>
</evidence>
<dbReference type="NCBIfam" id="TIGR01726">
    <property type="entry name" value="HEQRo_perm_3TM"/>
    <property type="match status" value="1"/>
</dbReference>
<dbReference type="AlphaFoldDB" id="A0A1Y5RY36"/>
<dbReference type="InterPro" id="IPR000515">
    <property type="entry name" value="MetI-like"/>
</dbReference>
<organism evidence="10 11">
    <name type="scientific">Pseudooctadecabacter jejudonensis</name>
    <dbReference type="NCBI Taxonomy" id="1391910"/>
    <lineage>
        <taxon>Bacteria</taxon>
        <taxon>Pseudomonadati</taxon>
        <taxon>Pseudomonadota</taxon>
        <taxon>Alphaproteobacteria</taxon>
        <taxon>Rhodobacterales</taxon>
        <taxon>Paracoccaceae</taxon>
        <taxon>Pseudooctadecabacter</taxon>
    </lineage>
</organism>
<evidence type="ECO:0000313" key="11">
    <source>
        <dbReference type="Proteomes" id="UP000193623"/>
    </source>
</evidence>
<feature type="transmembrane region" description="Helical" evidence="8">
    <location>
        <begin position="618"/>
        <end position="642"/>
    </location>
</feature>
<dbReference type="OrthoDB" id="9771188at2"/>
<feature type="transmembrane region" description="Helical" evidence="8">
    <location>
        <begin position="654"/>
        <end position="671"/>
    </location>
</feature>
<proteinExistence type="inferred from homology"/>
<name>A0A1Y5RY36_9RHOB</name>
<evidence type="ECO:0000313" key="10">
    <source>
        <dbReference type="EMBL" id="SLN27898.1"/>
    </source>
</evidence>
<dbReference type="Gene3D" id="1.10.3720.10">
    <property type="entry name" value="MetI-like"/>
    <property type="match status" value="1"/>
</dbReference>
<evidence type="ECO:0000259" key="9">
    <source>
        <dbReference type="PROSITE" id="PS50928"/>
    </source>
</evidence>
<dbReference type="GO" id="GO:0022857">
    <property type="term" value="F:transmembrane transporter activity"/>
    <property type="evidence" value="ECO:0007669"/>
    <property type="project" value="InterPro"/>
</dbReference>
<feature type="transmembrane region" description="Helical" evidence="8">
    <location>
        <begin position="142"/>
        <end position="158"/>
    </location>
</feature>
<evidence type="ECO:0000256" key="8">
    <source>
        <dbReference type="RuleBase" id="RU363032"/>
    </source>
</evidence>
<reference evidence="10 11" key="1">
    <citation type="submission" date="2017-03" db="EMBL/GenBank/DDBJ databases">
        <authorList>
            <person name="Afonso C.L."/>
            <person name="Miller P.J."/>
            <person name="Scott M.A."/>
            <person name="Spackman E."/>
            <person name="Goraichik I."/>
            <person name="Dimitrov K.M."/>
            <person name="Suarez D.L."/>
            <person name="Swayne D.E."/>
        </authorList>
    </citation>
    <scope>NUCLEOTIDE SEQUENCE [LARGE SCALE GENOMIC DNA]</scope>
    <source>
        <strain evidence="10 11">CECT 8397</strain>
    </source>
</reference>
<evidence type="ECO:0000256" key="3">
    <source>
        <dbReference type="ARBA" id="ARBA00022448"/>
    </source>
</evidence>
<feature type="transmembrane region" description="Helical" evidence="8">
    <location>
        <begin position="715"/>
        <end position="736"/>
    </location>
</feature>
<dbReference type="PANTHER" id="PTHR30614">
    <property type="entry name" value="MEMBRANE COMPONENT OF AMINO ACID ABC TRANSPORTER"/>
    <property type="match status" value="1"/>
</dbReference>
<feature type="transmembrane region" description="Helical" evidence="8">
    <location>
        <begin position="115"/>
        <end position="135"/>
    </location>
</feature>
<dbReference type="Proteomes" id="UP000193623">
    <property type="component" value="Unassembled WGS sequence"/>
</dbReference>
<dbReference type="SUPFAM" id="SSF161098">
    <property type="entry name" value="MetI-like"/>
    <property type="match status" value="1"/>
</dbReference>
<dbReference type="PROSITE" id="PS50928">
    <property type="entry name" value="ABC_TM1"/>
    <property type="match status" value="1"/>
</dbReference>
<dbReference type="PANTHER" id="PTHR30614:SF41">
    <property type="entry name" value="INNER MEMBRANE AMINO-ACID ABC TRANSPORTER PERMEASE PROTEIN YHDY"/>
    <property type="match status" value="1"/>
</dbReference>
<feature type="transmembrane region" description="Helical" evidence="8">
    <location>
        <begin position="189"/>
        <end position="208"/>
    </location>
</feature>
<dbReference type="InterPro" id="IPR043429">
    <property type="entry name" value="ArtM/GltK/GlnP/TcyL/YhdX-like"/>
</dbReference>
<keyword evidence="5 8" id="KW-0812">Transmembrane</keyword>
<accession>A0A1Y5RY36</accession>
<keyword evidence="7 8" id="KW-0472">Membrane</keyword>
<sequence>MSETHAQSVSYVRETMLSEQEPPVTERGVIKWIRENLFSGWVNILLTVISLFVIYWALALVLPWAFGGVWNAGSLTECREVLFSFYKDSHDGACWAVIEDRWLQILFGFYPPELYWRPILAFVLFFVALAPVLFAERVPGQLIWFTVVYPFLATWLIWGGAVWTPILALLGFVAAFVAYKILSKVSGPIVANLGALVAALVWWGALMGPIDDSLNRMVGAGRLEDTVASLNQQAEDLPVQIAALEADAEAKASEIAAAVETKNALLVEMTEIRIEEFAIDQQIEPKEDAVQLLNGAEESIGQIEDILSEWGGVPEAASDSEADLADAEAAAASIDGLIADVNKFLGDALNDIESNTADPADVAALLAAGATQADASITEDIDALVAKSDLTDSLGDLIDLATGLTADASASDLAALRADIATASALVQSDVDTLDGIKDKIIAANASDLEAPQAALVANMAQLTQLRDEATTIAQDNFRISSQQTENRGFLTALNSLTERENSLPELRATTQELRDAVPSAYRNMIDVNQLPEDATSEDAAALNAYLGARNQELSVGASIRDTYAELGRVGLRPIDSRQIGGFMLALIIGIAGIVLSLPLGILLALGRQSHLFFVNKICVAFIEVIRGVPLIVWLFTASLLLNYFLPPGTNFDLMLRVIIMVTLFSAAYIAEVIRGGLAALPTGQYEGADSLGLSYWQSMQLIVLPQALKISIPGIVNTFIGLFKDTVLVVFIGLLDPIGLSNAIRADTDWNGIYWELFVFIGALFFIFCFGMGRYSLYLERKLQREHR</sequence>
<feature type="transmembrane region" description="Helical" evidence="8">
    <location>
        <begin position="756"/>
        <end position="779"/>
    </location>
</feature>
<protein>
    <submittedName>
        <fullName evidence="10">Inner membrane amino-acid ABC transporter permease protein YhdY</fullName>
    </submittedName>
</protein>
<dbReference type="InterPro" id="IPR010065">
    <property type="entry name" value="AA_ABC_transptr_permease_3TM"/>
</dbReference>
<evidence type="ECO:0000256" key="4">
    <source>
        <dbReference type="ARBA" id="ARBA00022475"/>
    </source>
</evidence>
<keyword evidence="3 8" id="KW-0813">Transport</keyword>
<dbReference type="Pfam" id="PF00528">
    <property type="entry name" value="BPD_transp_1"/>
    <property type="match status" value="1"/>
</dbReference>
<dbReference type="GO" id="GO:0043190">
    <property type="term" value="C:ATP-binding cassette (ABC) transporter complex"/>
    <property type="evidence" value="ECO:0007669"/>
    <property type="project" value="InterPro"/>
</dbReference>
<dbReference type="GO" id="GO:0006865">
    <property type="term" value="P:amino acid transport"/>
    <property type="evidence" value="ECO:0007669"/>
    <property type="project" value="TreeGrafter"/>
</dbReference>
<evidence type="ECO:0000256" key="5">
    <source>
        <dbReference type="ARBA" id="ARBA00022692"/>
    </source>
</evidence>
<keyword evidence="4" id="KW-1003">Cell membrane</keyword>
<evidence type="ECO:0000256" key="7">
    <source>
        <dbReference type="ARBA" id="ARBA00023136"/>
    </source>
</evidence>
<comment type="similarity">
    <text evidence="2">Belongs to the binding-protein-dependent transport system permease family. HisMQ subfamily.</text>
</comment>
<evidence type="ECO:0000256" key="2">
    <source>
        <dbReference type="ARBA" id="ARBA00010072"/>
    </source>
</evidence>
<feature type="transmembrane region" description="Helical" evidence="8">
    <location>
        <begin position="583"/>
        <end position="606"/>
    </location>
</feature>
<evidence type="ECO:0000256" key="1">
    <source>
        <dbReference type="ARBA" id="ARBA00004429"/>
    </source>
</evidence>
<keyword evidence="6 8" id="KW-1133">Transmembrane helix</keyword>
<comment type="subcellular location">
    <subcellularLocation>
        <location evidence="1">Cell inner membrane</location>
        <topology evidence="1">Multi-pass membrane protein</topology>
    </subcellularLocation>
    <subcellularLocation>
        <location evidence="8">Cell membrane</location>
        <topology evidence="8">Multi-pass membrane protein</topology>
    </subcellularLocation>
</comment>
<keyword evidence="11" id="KW-1185">Reference proteome</keyword>
<dbReference type="InterPro" id="IPR035906">
    <property type="entry name" value="MetI-like_sf"/>
</dbReference>
<feature type="domain" description="ABC transmembrane type-1" evidence="9">
    <location>
        <begin position="583"/>
        <end position="777"/>
    </location>
</feature>
<dbReference type="EMBL" id="FWFT01000002">
    <property type="protein sequence ID" value="SLN27898.1"/>
    <property type="molecule type" value="Genomic_DNA"/>
</dbReference>
<feature type="transmembrane region" description="Helical" evidence="8">
    <location>
        <begin position="41"/>
        <end position="66"/>
    </location>
</feature>
<gene>
    <name evidence="10" type="primary">yhdY_1</name>
    <name evidence="10" type="ORF">PSJ8397_01155</name>
</gene>